<proteinExistence type="predicted"/>
<evidence type="ECO:0008006" key="3">
    <source>
        <dbReference type="Google" id="ProtNLM"/>
    </source>
</evidence>
<accession>A0A9P0EYS3</accession>
<dbReference type="GO" id="GO:0015934">
    <property type="term" value="C:large ribosomal subunit"/>
    <property type="evidence" value="ECO:0007669"/>
    <property type="project" value="InterPro"/>
</dbReference>
<dbReference type="PANTHER" id="PTHR15892:SF2">
    <property type="entry name" value="LARGE RIBOSOMAL SUBUNIT PROTEIN UL30M"/>
    <property type="match status" value="1"/>
</dbReference>
<reference evidence="1" key="1">
    <citation type="submission" date="2021-12" db="EMBL/GenBank/DDBJ databases">
        <authorList>
            <person name="King R."/>
        </authorList>
    </citation>
    <scope>NUCLEOTIDE SEQUENCE</scope>
</reference>
<gene>
    <name evidence="1" type="ORF">BEMITA_LOCUS3994</name>
</gene>
<dbReference type="PANTHER" id="PTHR15892">
    <property type="entry name" value="MITOCHONDRIAL RIBOSOMAL PROTEIN L30"/>
    <property type="match status" value="1"/>
</dbReference>
<sequence length="230" mass="26534">MAAKIEVRPPFFIRLANPWPGMLSRNWSASLSIRPSSLSVQFIMAFFSPSVLLHVLKPALLTQSARGHKMKAMKSWSGGVNYPGFKYYPRPGEVDPPYKPTKLFLIQRIKPFAMNTVREKRYLNSIGLGEDKVIGSYAIVKNTTDMNAKLWYIKHLIKITPITTPDGLPVNDDYSSYHLDHATGVLRIIPELKPDEKRLELQENHHNSPKKMKTDVWKKHARQQWLAQWW</sequence>
<dbReference type="KEGG" id="btab:109035675"/>
<dbReference type="OrthoDB" id="9973389at2759"/>
<evidence type="ECO:0000313" key="2">
    <source>
        <dbReference type="Proteomes" id="UP001152759"/>
    </source>
</evidence>
<dbReference type="InterPro" id="IPR005996">
    <property type="entry name" value="Ribosomal_uL30_bac-type"/>
</dbReference>
<dbReference type="GO" id="GO:0003735">
    <property type="term" value="F:structural constituent of ribosome"/>
    <property type="evidence" value="ECO:0007669"/>
    <property type="project" value="InterPro"/>
</dbReference>
<keyword evidence="2" id="KW-1185">Reference proteome</keyword>
<dbReference type="Proteomes" id="UP001152759">
    <property type="component" value="Chromosome 2"/>
</dbReference>
<dbReference type="EMBL" id="OU963863">
    <property type="protein sequence ID" value="CAH0384694.1"/>
    <property type="molecule type" value="Genomic_DNA"/>
</dbReference>
<dbReference type="GO" id="GO:0006412">
    <property type="term" value="P:translation"/>
    <property type="evidence" value="ECO:0007669"/>
    <property type="project" value="InterPro"/>
</dbReference>
<protein>
    <recommendedName>
        <fullName evidence="3">39S ribosomal protein L30, mitochondrial</fullName>
    </recommendedName>
</protein>
<name>A0A9P0EYS3_BEMTA</name>
<dbReference type="AlphaFoldDB" id="A0A9P0EYS3"/>
<dbReference type="GO" id="GO:0005739">
    <property type="term" value="C:mitochondrion"/>
    <property type="evidence" value="ECO:0007669"/>
    <property type="project" value="TreeGrafter"/>
</dbReference>
<organism evidence="1 2">
    <name type="scientific">Bemisia tabaci</name>
    <name type="common">Sweetpotato whitefly</name>
    <name type="synonym">Aleurodes tabaci</name>
    <dbReference type="NCBI Taxonomy" id="7038"/>
    <lineage>
        <taxon>Eukaryota</taxon>
        <taxon>Metazoa</taxon>
        <taxon>Ecdysozoa</taxon>
        <taxon>Arthropoda</taxon>
        <taxon>Hexapoda</taxon>
        <taxon>Insecta</taxon>
        <taxon>Pterygota</taxon>
        <taxon>Neoptera</taxon>
        <taxon>Paraneoptera</taxon>
        <taxon>Hemiptera</taxon>
        <taxon>Sternorrhyncha</taxon>
        <taxon>Aleyrodoidea</taxon>
        <taxon>Aleyrodidae</taxon>
        <taxon>Aleyrodinae</taxon>
        <taxon>Bemisia</taxon>
    </lineage>
</organism>
<evidence type="ECO:0000313" key="1">
    <source>
        <dbReference type="EMBL" id="CAH0384694.1"/>
    </source>
</evidence>